<evidence type="ECO:0000256" key="2">
    <source>
        <dbReference type="ARBA" id="ARBA00022448"/>
    </source>
</evidence>
<dbReference type="RefSeq" id="WP_011499064.1">
    <property type="nucleotide sequence ID" value="NC_007955.1"/>
</dbReference>
<dbReference type="InterPro" id="IPR003369">
    <property type="entry name" value="TatA/B/E"/>
</dbReference>
<evidence type="ECO:0000313" key="9">
    <source>
        <dbReference type="Proteomes" id="UP000001979"/>
    </source>
</evidence>
<dbReference type="GO" id="GO:0016020">
    <property type="term" value="C:membrane"/>
    <property type="evidence" value="ECO:0007669"/>
    <property type="project" value="UniProtKB-ARBA"/>
</dbReference>
<dbReference type="Gene3D" id="1.20.5.3310">
    <property type="match status" value="1"/>
</dbReference>
<evidence type="ECO:0000256" key="3">
    <source>
        <dbReference type="ARBA" id="ARBA00022692"/>
    </source>
</evidence>
<dbReference type="AlphaFoldDB" id="Q12XB1"/>
<dbReference type="Proteomes" id="UP000001979">
    <property type="component" value="Chromosome"/>
</dbReference>
<dbReference type="PANTHER" id="PTHR42982:SF1">
    <property type="entry name" value="SEC-INDEPENDENT PROTEIN TRANSLOCASE PROTEIN TATA"/>
    <property type="match status" value="1"/>
</dbReference>
<evidence type="ECO:0000256" key="1">
    <source>
        <dbReference type="ARBA" id="ARBA00004167"/>
    </source>
</evidence>
<organism evidence="8 9">
    <name type="scientific">Methanococcoides burtonii (strain DSM 6242 / NBRC 107633 / OCM 468 / ACE-M)</name>
    <dbReference type="NCBI Taxonomy" id="259564"/>
    <lineage>
        <taxon>Archaea</taxon>
        <taxon>Methanobacteriati</taxon>
        <taxon>Methanobacteriota</taxon>
        <taxon>Stenosarchaea group</taxon>
        <taxon>Methanomicrobia</taxon>
        <taxon>Methanosarcinales</taxon>
        <taxon>Methanosarcinaceae</taxon>
        <taxon>Methanococcoides</taxon>
    </lineage>
</organism>
<keyword evidence="7" id="KW-0472">Membrane</keyword>
<evidence type="ECO:0000313" key="8">
    <source>
        <dbReference type="EMBL" id="ABE51915.1"/>
    </source>
</evidence>
<protein>
    <submittedName>
        <fullName evidence="8">Sec-independent protein translocase</fullName>
    </submittedName>
</protein>
<gene>
    <name evidence="8" type="ordered locus">Mbur_0974</name>
</gene>
<evidence type="ECO:0000256" key="4">
    <source>
        <dbReference type="ARBA" id="ARBA00022927"/>
    </source>
</evidence>
<name>Q12XB1_METBU</name>
<keyword evidence="9" id="KW-1185">Reference proteome</keyword>
<dbReference type="HOGENOM" id="CLU_086034_3_2_2"/>
<evidence type="ECO:0000256" key="7">
    <source>
        <dbReference type="ARBA" id="ARBA00023136"/>
    </source>
</evidence>
<keyword evidence="4" id="KW-0653">Protein transport</keyword>
<dbReference type="OrthoDB" id="27754at2157"/>
<dbReference type="GO" id="GO:0015031">
    <property type="term" value="P:protein transport"/>
    <property type="evidence" value="ECO:0007669"/>
    <property type="project" value="UniProtKB-KW"/>
</dbReference>
<dbReference type="KEGG" id="mbu:Mbur_0974"/>
<comment type="subcellular location">
    <subcellularLocation>
        <location evidence="1">Membrane</location>
        <topology evidence="1">Single-pass membrane protein</topology>
    </subcellularLocation>
</comment>
<dbReference type="STRING" id="259564.Mbur_0974"/>
<dbReference type="GeneID" id="3997897"/>
<keyword evidence="5" id="KW-1133">Transmembrane helix</keyword>
<dbReference type="PANTHER" id="PTHR42982">
    <property type="entry name" value="SEC-INDEPENDENT PROTEIN TRANSLOCASE PROTEIN TATA"/>
    <property type="match status" value="1"/>
</dbReference>
<dbReference type="EMBL" id="CP000300">
    <property type="protein sequence ID" value="ABE51915.1"/>
    <property type="molecule type" value="Genomic_DNA"/>
</dbReference>
<dbReference type="Pfam" id="PF02416">
    <property type="entry name" value="TatA_B_E"/>
    <property type="match status" value="1"/>
</dbReference>
<sequence>MIGSMEIIVSSLVALLLFGPDKFPEFARSLGKAVGEFKNELRKAEISVDNMEEFAKADHNQDIDSHIRKLAEEGGIETKGKTTNEVLESLSDVFNKMNEIKLKK</sequence>
<evidence type="ECO:0000256" key="5">
    <source>
        <dbReference type="ARBA" id="ARBA00022989"/>
    </source>
</evidence>
<proteinExistence type="predicted"/>
<keyword evidence="6" id="KW-0811">Translocation</keyword>
<keyword evidence="3" id="KW-0812">Transmembrane</keyword>
<reference evidence="9" key="1">
    <citation type="journal article" date="2009" name="ISME J.">
        <title>The genome sequence of the psychrophilic archaeon, Methanococcoides burtonii: the role of genome evolution in cold adaptation.</title>
        <authorList>
            <person name="Allen M.A."/>
            <person name="Lauro F.M."/>
            <person name="Williams T.J."/>
            <person name="Burg D."/>
            <person name="Siddiqui K.S."/>
            <person name="De Francisci D."/>
            <person name="Chong K.W."/>
            <person name="Pilak O."/>
            <person name="Chew H.H."/>
            <person name="De Maere M.Z."/>
            <person name="Ting L."/>
            <person name="Katrib M."/>
            <person name="Ng C."/>
            <person name="Sowers K.R."/>
            <person name="Galperin M.Y."/>
            <person name="Anderson I.J."/>
            <person name="Ivanova N."/>
            <person name="Dalin E."/>
            <person name="Martinez M."/>
            <person name="Lapidus A."/>
            <person name="Hauser L."/>
            <person name="Land M."/>
            <person name="Thomas T."/>
            <person name="Cavicchioli R."/>
        </authorList>
    </citation>
    <scope>NUCLEOTIDE SEQUENCE [LARGE SCALE GENOMIC DNA]</scope>
    <source>
        <strain evidence="9">DSM 6242 / NBRC 107633 / OCM 468 / ACE-M</strain>
    </source>
</reference>
<accession>Q12XB1</accession>
<evidence type="ECO:0000256" key="6">
    <source>
        <dbReference type="ARBA" id="ARBA00023010"/>
    </source>
</evidence>
<keyword evidence="2" id="KW-0813">Transport</keyword>